<feature type="region of interest" description="Disordered" evidence="1">
    <location>
        <begin position="383"/>
        <end position="423"/>
    </location>
</feature>
<evidence type="ECO:0000313" key="4">
    <source>
        <dbReference type="Proteomes" id="UP001151699"/>
    </source>
</evidence>
<evidence type="ECO:0000256" key="1">
    <source>
        <dbReference type="SAM" id="MobiDB-lite"/>
    </source>
</evidence>
<feature type="compositionally biased region" description="Polar residues" evidence="1">
    <location>
        <begin position="413"/>
        <end position="423"/>
    </location>
</feature>
<feature type="non-terminal residue" evidence="3">
    <location>
        <position position="423"/>
    </location>
</feature>
<reference evidence="3" key="1">
    <citation type="submission" date="2022-07" db="EMBL/GenBank/DDBJ databases">
        <authorList>
            <person name="Trinca V."/>
            <person name="Uliana J.V.C."/>
            <person name="Torres T.T."/>
            <person name="Ward R.J."/>
            <person name="Monesi N."/>
        </authorList>
    </citation>
    <scope>NUCLEOTIDE SEQUENCE</scope>
    <source>
        <strain evidence="3">HSMRA1968</strain>
        <tissue evidence="3">Whole embryos</tissue>
    </source>
</reference>
<feature type="compositionally biased region" description="Basic and acidic residues" evidence="1">
    <location>
        <begin position="387"/>
        <end position="412"/>
    </location>
</feature>
<keyword evidence="2" id="KW-1133">Transmembrane helix</keyword>
<accession>A0A9Q0N4D4</accession>
<sequence length="423" mass="48836">YLHFFYLPFVKFSFYAGTLTYKSAINVFNLLNNCKDILNTHGNGWRMSTFQFLKMNFNIQRISNHTKGLASESSKIFKDPCGNLILSSEDGYTSDYTDHQMIVPLPRIESTDNDSLVNAWLPFKHKRNFILNSKSSAFVLTKYYVDVVKCYQFRNVMSNPFNQRFRKLLNEKVLPLILNEEFYPGFGAILRVWETLKENGVTHRSTFKFDRIDDDVGNDYWDETVNLAAEADANFQIKINQSDEGKSVNETNFFLNMVDSMKNFEIEWNKRQKTKYIFLAFIVAFIALLSIILCVIIRRETQKKNVNLSALTREREKNWKTLLRKLSSKSEKTGLGIEMNSDHEFKFNNYEDTTSLVSETTERKQTLPTSQQAATLIVSASNSSVKKGADAIKFENRSSEYGRQSTHSEVDKNSSGWETIPSA</sequence>
<proteinExistence type="predicted"/>
<dbReference type="OrthoDB" id="6614503at2759"/>
<gene>
    <name evidence="3" type="ORF">Bhyg_08253</name>
</gene>
<feature type="non-terminal residue" evidence="3">
    <location>
        <position position="1"/>
    </location>
</feature>
<keyword evidence="2" id="KW-0812">Transmembrane</keyword>
<name>A0A9Q0N4D4_9DIPT</name>
<keyword evidence="4" id="KW-1185">Reference proteome</keyword>
<organism evidence="3 4">
    <name type="scientific">Pseudolycoriella hygida</name>
    <dbReference type="NCBI Taxonomy" id="35572"/>
    <lineage>
        <taxon>Eukaryota</taxon>
        <taxon>Metazoa</taxon>
        <taxon>Ecdysozoa</taxon>
        <taxon>Arthropoda</taxon>
        <taxon>Hexapoda</taxon>
        <taxon>Insecta</taxon>
        <taxon>Pterygota</taxon>
        <taxon>Neoptera</taxon>
        <taxon>Endopterygota</taxon>
        <taxon>Diptera</taxon>
        <taxon>Nematocera</taxon>
        <taxon>Sciaroidea</taxon>
        <taxon>Sciaridae</taxon>
        <taxon>Pseudolycoriella</taxon>
    </lineage>
</organism>
<feature type="transmembrane region" description="Helical" evidence="2">
    <location>
        <begin position="276"/>
        <end position="297"/>
    </location>
</feature>
<keyword evidence="2" id="KW-0472">Membrane</keyword>
<dbReference type="EMBL" id="WJQU01000002">
    <property type="protein sequence ID" value="KAJ6643295.1"/>
    <property type="molecule type" value="Genomic_DNA"/>
</dbReference>
<protein>
    <submittedName>
        <fullName evidence="3">Uncharacterized protein</fullName>
    </submittedName>
</protein>
<comment type="caution">
    <text evidence="3">The sequence shown here is derived from an EMBL/GenBank/DDBJ whole genome shotgun (WGS) entry which is preliminary data.</text>
</comment>
<dbReference type="AlphaFoldDB" id="A0A9Q0N4D4"/>
<evidence type="ECO:0000313" key="3">
    <source>
        <dbReference type="EMBL" id="KAJ6643295.1"/>
    </source>
</evidence>
<dbReference type="Proteomes" id="UP001151699">
    <property type="component" value="Chromosome B"/>
</dbReference>
<evidence type="ECO:0000256" key="2">
    <source>
        <dbReference type="SAM" id="Phobius"/>
    </source>
</evidence>